<accession>A0A846HHP8</accession>
<comment type="caution">
    <text evidence="2">The sequence shown here is derived from an EMBL/GenBank/DDBJ whole genome shotgun (WGS) entry which is preliminary data.</text>
</comment>
<dbReference type="PROSITE" id="PS51819">
    <property type="entry name" value="VOC"/>
    <property type="match status" value="1"/>
</dbReference>
<reference evidence="2 3" key="1">
    <citation type="journal article" date="2015" name="Genome Announc.">
        <title>Draft Genome Sequence of Cyanobacterium Hassallia byssoidea Strain VB512170, Isolated from Monuments in India.</title>
        <authorList>
            <person name="Singh D."/>
            <person name="Chandrababunaidu M.M."/>
            <person name="Panda A."/>
            <person name="Sen D."/>
            <person name="Bhattacharyya S."/>
            <person name="Adhikary S.P."/>
            <person name="Tripathy S."/>
        </authorList>
    </citation>
    <scope>NUCLEOTIDE SEQUENCE [LARGE SCALE GENOMIC DNA]</scope>
    <source>
        <strain evidence="2 3">VB512170</strain>
    </source>
</reference>
<dbReference type="RefSeq" id="WP_039752331.1">
    <property type="nucleotide sequence ID" value="NZ_JTCM02000106.1"/>
</dbReference>
<sequence>MTEKQAINGIVESVLYVENLAHSVEFYEDLFGFEKEIADEMICVLRVPNRQALILFPKSIAQEPGRATSPVGTVEGVIPPHGGSGRLHVAFSIAASDLEFWEQRLASRGIPINSKVHWERGGWSLYFRDPDEHLLELITPGLWTFY</sequence>
<evidence type="ECO:0000313" key="2">
    <source>
        <dbReference type="EMBL" id="NEU76349.1"/>
    </source>
</evidence>
<protein>
    <submittedName>
        <fullName evidence="2">Glyoxalase</fullName>
    </submittedName>
</protein>
<evidence type="ECO:0000313" key="3">
    <source>
        <dbReference type="Proteomes" id="UP000031549"/>
    </source>
</evidence>
<feature type="domain" description="VOC" evidence="1">
    <location>
        <begin position="9"/>
        <end position="140"/>
    </location>
</feature>
<dbReference type="InterPro" id="IPR004360">
    <property type="entry name" value="Glyas_Fos-R_dOase_dom"/>
</dbReference>
<keyword evidence="3" id="KW-1185">Reference proteome</keyword>
<name>A0A846HHP8_9CYAN</name>
<dbReference type="AlphaFoldDB" id="A0A846HHP8"/>
<dbReference type="PANTHER" id="PTHR21366">
    <property type="entry name" value="GLYOXALASE FAMILY PROTEIN"/>
    <property type="match status" value="1"/>
</dbReference>
<dbReference type="Proteomes" id="UP000031549">
    <property type="component" value="Unassembled WGS sequence"/>
</dbReference>
<dbReference type="PANTHER" id="PTHR21366:SF22">
    <property type="entry name" value="VOC DOMAIN-CONTAINING PROTEIN"/>
    <property type="match status" value="1"/>
</dbReference>
<organism evidence="2 3">
    <name type="scientific">Hassallia byssoidea VB512170</name>
    <dbReference type="NCBI Taxonomy" id="1304833"/>
    <lineage>
        <taxon>Bacteria</taxon>
        <taxon>Bacillati</taxon>
        <taxon>Cyanobacteriota</taxon>
        <taxon>Cyanophyceae</taxon>
        <taxon>Nostocales</taxon>
        <taxon>Tolypothrichaceae</taxon>
        <taxon>Hassallia</taxon>
    </lineage>
</organism>
<dbReference type="InterPro" id="IPR037523">
    <property type="entry name" value="VOC_core"/>
</dbReference>
<gene>
    <name evidence="2" type="ORF">PI95_028470</name>
</gene>
<dbReference type="Pfam" id="PF00903">
    <property type="entry name" value="Glyoxalase"/>
    <property type="match status" value="1"/>
</dbReference>
<dbReference type="InterPro" id="IPR029068">
    <property type="entry name" value="Glyas_Bleomycin-R_OHBP_Dase"/>
</dbReference>
<dbReference type="EMBL" id="JTCM02000106">
    <property type="protein sequence ID" value="NEU76349.1"/>
    <property type="molecule type" value="Genomic_DNA"/>
</dbReference>
<proteinExistence type="predicted"/>
<dbReference type="InterPro" id="IPR050383">
    <property type="entry name" value="GlyoxalaseI/FosfomycinResist"/>
</dbReference>
<dbReference type="Gene3D" id="3.10.180.10">
    <property type="entry name" value="2,3-Dihydroxybiphenyl 1,2-Dioxygenase, domain 1"/>
    <property type="match status" value="1"/>
</dbReference>
<dbReference type="SUPFAM" id="SSF54593">
    <property type="entry name" value="Glyoxalase/Bleomycin resistance protein/Dihydroxybiphenyl dioxygenase"/>
    <property type="match status" value="1"/>
</dbReference>
<evidence type="ECO:0000259" key="1">
    <source>
        <dbReference type="PROSITE" id="PS51819"/>
    </source>
</evidence>